<evidence type="ECO:0000313" key="3">
    <source>
        <dbReference type="EMBL" id="MZR32364.1"/>
    </source>
</evidence>
<dbReference type="Proteomes" id="UP000476030">
    <property type="component" value="Unassembled WGS sequence"/>
</dbReference>
<accession>A0A6L8WC76</accession>
<dbReference type="Gene3D" id="1.25.40.10">
    <property type="entry name" value="Tetratricopeptide repeat domain"/>
    <property type="match status" value="1"/>
</dbReference>
<gene>
    <name evidence="3" type="ORF">GQE98_17120</name>
</gene>
<evidence type="ECO:0000256" key="1">
    <source>
        <dbReference type="PROSITE-ProRule" id="PRU00339"/>
    </source>
</evidence>
<dbReference type="InterPro" id="IPR019734">
    <property type="entry name" value="TPR_rpt"/>
</dbReference>
<protein>
    <recommendedName>
        <fullName evidence="5">Tetratricopeptide repeat protein</fullName>
    </recommendedName>
</protein>
<keyword evidence="1" id="KW-0802">TPR repeat</keyword>
<dbReference type="AlphaFoldDB" id="A0A6L8WC76"/>
<sequence length="502" mass="56525">MFEKKLQEAGRKSRQQLFILLMLIVILVLGGAVAFLGTRISLNQPSDPSGVQVETQNGASPSEMPSDQQPAHSKKQTKQPTQHAEPQGSKTPQNRTREEIVTALSRYEEDFEGTILSKGFNKWNGPVRDDLVVRKDKIITELANGETDSAFDNVNNLIADASTAIGEFEAAFEKAMVSARSAYEADDPIQATIQVERALEFKPDAISAKELQSDINNLPQILDLMEKARVARVENNLVEEQRLSSEILLLDPRRVLYQDRVVEIENLLRERQFEKVVSSGLSASQNEQLEKLQSAYEQANKLFPAREETENLASLLKELKRELSFRKFVKEGDTAIQRDNWNDALNSYQNAAALYPDNPDIQETISLSQKILQRSGDIRNFLKYPERLSTDSVREAAERAVSQADIYGSMSPSLAEDIDQLKTEIVRQNTEIEVLVLSDKLTNVSVRSVGKVGEVERYTIRLKPGQYIFEGRREGFRTKSVHITVSPEDSKLEVTVISDERL</sequence>
<dbReference type="PROSITE" id="PS50005">
    <property type="entry name" value="TPR"/>
    <property type="match status" value="1"/>
</dbReference>
<feature type="compositionally biased region" description="Polar residues" evidence="2">
    <location>
        <begin position="78"/>
        <end position="94"/>
    </location>
</feature>
<proteinExistence type="predicted"/>
<keyword evidence="4" id="KW-1185">Reference proteome</keyword>
<evidence type="ECO:0008006" key="5">
    <source>
        <dbReference type="Google" id="ProtNLM"/>
    </source>
</evidence>
<evidence type="ECO:0000313" key="4">
    <source>
        <dbReference type="Proteomes" id="UP000476030"/>
    </source>
</evidence>
<feature type="region of interest" description="Disordered" evidence="2">
    <location>
        <begin position="44"/>
        <end position="97"/>
    </location>
</feature>
<dbReference type="EMBL" id="WTUW01000009">
    <property type="protein sequence ID" value="MZR32364.1"/>
    <property type="molecule type" value="Genomic_DNA"/>
</dbReference>
<feature type="repeat" description="TPR" evidence="1">
    <location>
        <begin position="325"/>
        <end position="358"/>
    </location>
</feature>
<name>A0A6L8WC76_9PROT</name>
<dbReference type="RefSeq" id="WP_161317031.1">
    <property type="nucleotide sequence ID" value="NZ_WTUW01000009.1"/>
</dbReference>
<comment type="caution">
    <text evidence="3">The sequence shown here is derived from an EMBL/GenBank/DDBJ whole genome shotgun (WGS) entry which is preliminary data.</text>
</comment>
<dbReference type="InterPro" id="IPR011990">
    <property type="entry name" value="TPR-like_helical_dom_sf"/>
</dbReference>
<feature type="compositionally biased region" description="Polar residues" evidence="2">
    <location>
        <begin position="44"/>
        <end position="71"/>
    </location>
</feature>
<evidence type="ECO:0000256" key="2">
    <source>
        <dbReference type="SAM" id="MobiDB-lite"/>
    </source>
</evidence>
<organism evidence="3 4">
    <name type="scientific">Sneathiella litorea</name>
    <dbReference type="NCBI Taxonomy" id="2606216"/>
    <lineage>
        <taxon>Bacteria</taxon>
        <taxon>Pseudomonadati</taxon>
        <taxon>Pseudomonadota</taxon>
        <taxon>Alphaproteobacteria</taxon>
        <taxon>Sneathiellales</taxon>
        <taxon>Sneathiellaceae</taxon>
        <taxon>Sneathiella</taxon>
    </lineage>
</organism>
<reference evidence="3 4" key="1">
    <citation type="submission" date="2019-12" db="EMBL/GenBank/DDBJ databases">
        <title>Snethiella sp. nov. sp. isolated from sea sand.</title>
        <authorList>
            <person name="Kim J."/>
            <person name="Jeong S.E."/>
            <person name="Jung H.S."/>
            <person name="Jeon C.O."/>
        </authorList>
    </citation>
    <scope>NUCLEOTIDE SEQUENCE [LARGE SCALE GENOMIC DNA]</scope>
    <source>
        <strain evidence="3 4">DP05</strain>
    </source>
</reference>